<feature type="transmembrane region" description="Helical" evidence="1">
    <location>
        <begin position="149"/>
        <end position="165"/>
    </location>
</feature>
<evidence type="ECO:0000313" key="2">
    <source>
        <dbReference type="EMBL" id="OGZ34253.1"/>
    </source>
</evidence>
<dbReference type="Proteomes" id="UP000177725">
    <property type="component" value="Unassembled WGS sequence"/>
</dbReference>
<evidence type="ECO:0000313" key="3">
    <source>
        <dbReference type="Proteomes" id="UP000177725"/>
    </source>
</evidence>
<accession>A0A1G2F8D0</accession>
<proteinExistence type="predicted"/>
<keyword evidence="1" id="KW-0812">Transmembrane</keyword>
<organism evidence="2 3">
    <name type="scientific">Candidatus Portnoybacteria bacterium RBG_13_41_18</name>
    <dbReference type="NCBI Taxonomy" id="1801991"/>
    <lineage>
        <taxon>Bacteria</taxon>
        <taxon>Candidatus Portnoyibacteriota</taxon>
    </lineage>
</organism>
<feature type="transmembrane region" description="Helical" evidence="1">
    <location>
        <begin position="41"/>
        <end position="60"/>
    </location>
</feature>
<name>A0A1G2F8D0_9BACT</name>
<gene>
    <name evidence="2" type="ORF">A2174_03575</name>
</gene>
<evidence type="ECO:0008006" key="4">
    <source>
        <dbReference type="Google" id="ProtNLM"/>
    </source>
</evidence>
<keyword evidence="1" id="KW-1133">Transmembrane helix</keyword>
<reference evidence="2 3" key="1">
    <citation type="journal article" date="2016" name="Nat. Commun.">
        <title>Thousands of microbial genomes shed light on interconnected biogeochemical processes in an aquifer system.</title>
        <authorList>
            <person name="Anantharaman K."/>
            <person name="Brown C.T."/>
            <person name="Hug L.A."/>
            <person name="Sharon I."/>
            <person name="Castelle C.J."/>
            <person name="Probst A.J."/>
            <person name="Thomas B.C."/>
            <person name="Singh A."/>
            <person name="Wilkins M.J."/>
            <person name="Karaoz U."/>
            <person name="Brodie E.L."/>
            <person name="Williams K.H."/>
            <person name="Hubbard S.S."/>
            <person name="Banfield J.F."/>
        </authorList>
    </citation>
    <scope>NUCLEOTIDE SEQUENCE [LARGE SCALE GENOMIC DNA]</scope>
</reference>
<feature type="transmembrane region" description="Helical" evidence="1">
    <location>
        <begin position="72"/>
        <end position="89"/>
    </location>
</feature>
<dbReference type="EMBL" id="MHMV01000030">
    <property type="protein sequence ID" value="OGZ34253.1"/>
    <property type="molecule type" value="Genomic_DNA"/>
</dbReference>
<keyword evidence="1" id="KW-0472">Membrane</keyword>
<evidence type="ECO:0000256" key="1">
    <source>
        <dbReference type="SAM" id="Phobius"/>
    </source>
</evidence>
<feature type="transmembrane region" description="Helical" evidence="1">
    <location>
        <begin position="110"/>
        <end position="129"/>
    </location>
</feature>
<feature type="transmembrane region" description="Helical" evidence="1">
    <location>
        <begin position="15"/>
        <end position="34"/>
    </location>
</feature>
<comment type="caution">
    <text evidence="2">The sequence shown here is derived from an EMBL/GenBank/DDBJ whole genome shotgun (WGS) entry which is preliminary data.</text>
</comment>
<dbReference type="AlphaFoldDB" id="A0A1G2F8D0"/>
<protein>
    <recommendedName>
        <fullName evidence="4">Colicin V production protein</fullName>
    </recommendedName>
</protein>
<sequence>MSFFSDIAGTINLGANWLLILIFLVVGGGAGLVLGGNRVGLITLATYFSYIFNKAIPWRVFLSEKNVPAPNVQTFLFLAVILVIFFLAPRSGLNSFVRVSGRGRANWLQLAILGVLELGFLISAVISFLPANTTADLSLVFKRFFVDDLTRFLWIILPLVAMMILKKRRSYGYGEE</sequence>